<sequence>MTLTDLKDCPRQFELGKPVKLLSRVRIWFAIRPLRRSATRRSEETRQGCSFFHKLGL</sequence>
<dbReference type="AlphaFoldDB" id="A0A0C3G1U0"/>
<dbReference type="HOGENOM" id="CLU_2997236_0_0_1"/>
<dbReference type="EMBL" id="KN832984">
    <property type="protein sequence ID" value="KIM85819.1"/>
    <property type="molecule type" value="Genomic_DNA"/>
</dbReference>
<evidence type="ECO:0000313" key="2">
    <source>
        <dbReference type="Proteomes" id="UP000054166"/>
    </source>
</evidence>
<gene>
    <name evidence="1" type="ORF">PILCRDRAFT_817034</name>
</gene>
<evidence type="ECO:0000313" key="1">
    <source>
        <dbReference type="EMBL" id="KIM85819.1"/>
    </source>
</evidence>
<protein>
    <submittedName>
        <fullName evidence="1">Uncharacterized protein</fullName>
    </submittedName>
</protein>
<reference evidence="2" key="2">
    <citation type="submission" date="2015-01" db="EMBL/GenBank/DDBJ databases">
        <title>Evolutionary Origins and Diversification of the Mycorrhizal Mutualists.</title>
        <authorList>
            <consortium name="DOE Joint Genome Institute"/>
            <consortium name="Mycorrhizal Genomics Consortium"/>
            <person name="Kohler A."/>
            <person name="Kuo A."/>
            <person name="Nagy L.G."/>
            <person name="Floudas D."/>
            <person name="Copeland A."/>
            <person name="Barry K.W."/>
            <person name="Cichocki N."/>
            <person name="Veneault-Fourrey C."/>
            <person name="LaButti K."/>
            <person name="Lindquist E.A."/>
            <person name="Lipzen A."/>
            <person name="Lundell T."/>
            <person name="Morin E."/>
            <person name="Murat C."/>
            <person name="Riley R."/>
            <person name="Ohm R."/>
            <person name="Sun H."/>
            <person name="Tunlid A."/>
            <person name="Henrissat B."/>
            <person name="Grigoriev I.V."/>
            <person name="Hibbett D.S."/>
            <person name="Martin F."/>
        </authorList>
    </citation>
    <scope>NUCLEOTIDE SEQUENCE [LARGE SCALE GENOMIC DNA]</scope>
    <source>
        <strain evidence="2">F 1598</strain>
    </source>
</reference>
<proteinExistence type="predicted"/>
<keyword evidence="2" id="KW-1185">Reference proteome</keyword>
<accession>A0A0C3G1U0</accession>
<organism evidence="1 2">
    <name type="scientific">Piloderma croceum (strain F 1598)</name>
    <dbReference type="NCBI Taxonomy" id="765440"/>
    <lineage>
        <taxon>Eukaryota</taxon>
        <taxon>Fungi</taxon>
        <taxon>Dikarya</taxon>
        <taxon>Basidiomycota</taxon>
        <taxon>Agaricomycotina</taxon>
        <taxon>Agaricomycetes</taxon>
        <taxon>Agaricomycetidae</taxon>
        <taxon>Atheliales</taxon>
        <taxon>Atheliaceae</taxon>
        <taxon>Piloderma</taxon>
    </lineage>
</organism>
<dbReference type="InParanoid" id="A0A0C3G1U0"/>
<dbReference type="Proteomes" id="UP000054166">
    <property type="component" value="Unassembled WGS sequence"/>
</dbReference>
<name>A0A0C3G1U0_PILCF</name>
<reference evidence="1 2" key="1">
    <citation type="submission" date="2014-04" db="EMBL/GenBank/DDBJ databases">
        <authorList>
            <consortium name="DOE Joint Genome Institute"/>
            <person name="Kuo A."/>
            <person name="Tarkka M."/>
            <person name="Buscot F."/>
            <person name="Kohler A."/>
            <person name="Nagy L.G."/>
            <person name="Floudas D."/>
            <person name="Copeland A."/>
            <person name="Barry K.W."/>
            <person name="Cichocki N."/>
            <person name="Veneault-Fourrey C."/>
            <person name="LaButti K."/>
            <person name="Lindquist E.A."/>
            <person name="Lipzen A."/>
            <person name="Lundell T."/>
            <person name="Morin E."/>
            <person name="Murat C."/>
            <person name="Sun H."/>
            <person name="Tunlid A."/>
            <person name="Henrissat B."/>
            <person name="Grigoriev I.V."/>
            <person name="Hibbett D.S."/>
            <person name="Martin F."/>
            <person name="Nordberg H.P."/>
            <person name="Cantor M.N."/>
            <person name="Hua S.X."/>
        </authorList>
    </citation>
    <scope>NUCLEOTIDE SEQUENCE [LARGE SCALE GENOMIC DNA]</scope>
    <source>
        <strain evidence="1 2">F 1598</strain>
    </source>
</reference>